<organism evidence="2 3">
    <name type="scientific">Marasmius tenuissimus</name>
    <dbReference type="NCBI Taxonomy" id="585030"/>
    <lineage>
        <taxon>Eukaryota</taxon>
        <taxon>Fungi</taxon>
        <taxon>Dikarya</taxon>
        <taxon>Basidiomycota</taxon>
        <taxon>Agaricomycotina</taxon>
        <taxon>Agaricomycetes</taxon>
        <taxon>Agaricomycetidae</taxon>
        <taxon>Agaricales</taxon>
        <taxon>Marasmiineae</taxon>
        <taxon>Marasmiaceae</taxon>
        <taxon>Marasmius</taxon>
    </lineage>
</organism>
<dbReference type="Pfam" id="PF09995">
    <property type="entry name" value="MPAB_Lcp_cat"/>
    <property type="match status" value="1"/>
</dbReference>
<dbReference type="PANTHER" id="PTHR36124:SF1">
    <property type="entry name" value="ER-BOUND OXYGENASE MPAB_MPAB'_RUBBER OXYGENASE CATALYTIC DOMAIN-CONTAINING PROTEIN"/>
    <property type="match status" value="1"/>
</dbReference>
<keyword evidence="3" id="KW-1185">Reference proteome</keyword>
<comment type="caution">
    <text evidence="2">The sequence shown here is derived from an EMBL/GenBank/DDBJ whole genome shotgun (WGS) entry which is preliminary data.</text>
</comment>
<dbReference type="Proteomes" id="UP001437256">
    <property type="component" value="Unassembled WGS sequence"/>
</dbReference>
<evidence type="ECO:0000313" key="2">
    <source>
        <dbReference type="EMBL" id="KAL0066300.1"/>
    </source>
</evidence>
<dbReference type="PANTHER" id="PTHR36124">
    <property type="match status" value="1"/>
</dbReference>
<protein>
    <recommendedName>
        <fullName evidence="1">ER-bound oxygenase mpaB/mpaB'/Rubber oxygenase catalytic domain-containing protein</fullName>
    </recommendedName>
</protein>
<sequence>MLSNNILSALDSLPWPTLTVPSLILLTWVGITQTFRWRRHNHIQRVYGPKYTSGTMTAEDAQKVVGALIRYEMPLILEYALAFALFKTYAIPSISKILAATKELKSAEGISKRYADTSILISTWVTCPISGVVADASGGEKPYAQDPRANLAIARTNFLHSHYNIKNDDYLYTLGLFMFEPAKWAAKFGWRTLTPLEEHAFFILWVEIGNRMGIKDIPKSAETFKDWIKEYEDKYMVPAQTNHDVANYTTEELIFPIPEAFGLKNFARRMSIAVLEDNVRIAMKQPEQPQWMSTLINTLLGFAAWHTRYFHLPAFKPYGQIQFELPEFKDGEEPLMTPTYFQPKPWYKPESTTFLGRFKDRLLIKIGVHSTMPSPALRSKGYRLDTVGPLKYEQDGQEEVFQNAERLLGCPIKGAWKKPLAST</sequence>
<evidence type="ECO:0000313" key="3">
    <source>
        <dbReference type="Proteomes" id="UP001437256"/>
    </source>
</evidence>
<reference evidence="2 3" key="1">
    <citation type="submission" date="2024-05" db="EMBL/GenBank/DDBJ databases">
        <title>A draft genome resource for the thread blight pathogen Marasmius tenuissimus strain MS-2.</title>
        <authorList>
            <person name="Yulfo-Soto G.E."/>
            <person name="Baruah I.K."/>
            <person name="Amoako-Attah I."/>
            <person name="Bukari Y."/>
            <person name="Meinhardt L.W."/>
            <person name="Bailey B.A."/>
            <person name="Cohen S.P."/>
        </authorList>
    </citation>
    <scope>NUCLEOTIDE SEQUENCE [LARGE SCALE GENOMIC DNA]</scope>
    <source>
        <strain evidence="2 3">MS-2</strain>
    </source>
</reference>
<feature type="domain" description="ER-bound oxygenase mpaB/mpaB'/Rubber oxygenase catalytic" evidence="1">
    <location>
        <begin position="164"/>
        <end position="289"/>
    </location>
</feature>
<accession>A0ABR2ZXA0</accession>
<evidence type="ECO:0000259" key="1">
    <source>
        <dbReference type="Pfam" id="PF09995"/>
    </source>
</evidence>
<proteinExistence type="predicted"/>
<dbReference type="InterPro" id="IPR046366">
    <property type="entry name" value="MPAB"/>
</dbReference>
<dbReference type="InterPro" id="IPR018713">
    <property type="entry name" value="MPAB/Lcp_cat_dom"/>
</dbReference>
<name>A0ABR2ZXA0_9AGAR</name>
<gene>
    <name evidence="2" type="ORF">AAF712_006731</name>
</gene>
<dbReference type="EMBL" id="JBBXMP010000037">
    <property type="protein sequence ID" value="KAL0066300.1"/>
    <property type="molecule type" value="Genomic_DNA"/>
</dbReference>